<feature type="region of interest" description="Disordered" evidence="4">
    <location>
        <begin position="870"/>
        <end position="904"/>
    </location>
</feature>
<dbReference type="OrthoDB" id="10251744at2759"/>
<sequence length="929" mass="100959">MEGAPSQPRQRSYPRAPSRSSSHTSASRVTSLSANSSSSHVPASPQTSHPHSSRRFHHAQCSTGSPRPTSRSTPPLSTQDDSAEFTRQPAVSTFLQQKLSRERKAEADKLNRSQSSLPRSNPDMSASTDLGRASGSPLKLSMSEISRPQSGAGLELGKKRGLGVKEMEQVISTLHKQNFDLKLELYHRRERQTTLEERLDDLENDRQRMEEVNDKLLVELEKRDKAVEEAVAMIITLEMQVEQLFRERSMAERMENESFFSQGYEIGYRTPVAHGLGPDIVKMENDAKAVNRVPSFLSDHSEATENLRNVYLGTKGSSMLSLPRLLESSPEGDTLRTLGSPTLSVLSESSFASIYGRRENGAVGDAACTEVDETIVHDGDGPTLMKISTEHQMSRGKAGSVPPDGAVVPRASSATHFPSITDLMAGSPLQRLERLDGSWTSQREEGLPQSRERDHPKTHHTASDAPSAAPGALGKDRRDTLRRVLTEGPGGVRLHDHGLPPTPDTISSSTLQRLQGSDDALAHEQDVIDDSCNGVSLKSSVHDETWRDSHGEAVADQHQPELDSWASLGKPPIESPFDHHRGPLIPRPRSADESTTSHGRGKAWDSDLDDDSDTRSLQSSLDIWMRESDQSKGRSRESPDLFSFPANVLTGNCASAASMLPIGAEAGRDQPPPGFDYMRDLFSLRQGLFGNAAPPPPSRRSSLQATTGSSEASSLNAGKHGGEKRPRSSATKRRSYHSRQNSVDLGRRDDLRTPVQRDQFSAPPPQPSSEQRCKHYPPLSGQQNGTRVGLNRLFRRSTSGTSTAPPCETSAFDINSAEPSSSKHMVGVPSWSSRASAVDDDRTGATPPPIMFNPRQGRRNTLGAEVEAERAAAQDCSRSKTPNPAMAAAAASKEEANVESSPAAPLVAGGRRKWLSGFSRTGSSKNRSG</sequence>
<evidence type="ECO:0000256" key="2">
    <source>
        <dbReference type="ARBA" id="ARBA00022490"/>
    </source>
</evidence>
<dbReference type="Pfam" id="PF07989">
    <property type="entry name" value="Cnn_1N"/>
    <property type="match status" value="1"/>
</dbReference>
<evidence type="ECO:0000259" key="5">
    <source>
        <dbReference type="Pfam" id="PF07989"/>
    </source>
</evidence>
<feature type="compositionally biased region" description="Basic and acidic residues" evidence="4">
    <location>
        <begin position="99"/>
        <end position="111"/>
    </location>
</feature>
<dbReference type="GO" id="GO:0005737">
    <property type="term" value="C:cytoplasm"/>
    <property type="evidence" value="ECO:0007669"/>
    <property type="project" value="UniProtKB-SubCell"/>
</dbReference>
<evidence type="ECO:0000256" key="4">
    <source>
        <dbReference type="SAM" id="MobiDB-lite"/>
    </source>
</evidence>
<feature type="region of interest" description="Disordered" evidence="4">
    <location>
        <begin position="543"/>
        <end position="615"/>
    </location>
</feature>
<dbReference type="EMBL" id="CP072756">
    <property type="protein sequence ID" value="QUC21136.1"/>
    <property type="molecule type" value="Genomic_DNA"/>
</dbReference>
<feature type="compositionally biased region" description="Polar residues" evidence="4">
    <location>
        <begin position="112"/>
        <end position="128"/>
    </location>
</feature>
<comment type="subcellular location">
    <subcellularLocation>
        <location evidence="1">Cytoplasm</location>
    </subcellularLocation>
</comment>
<accession>A0A8E5MIL0</accession>
<feature type="compositionally biased region" description="Basic and acidic residues" evidence="4">
    <location>
        <begin position="436"/>
        <end position="455"/>
    </location>
</feature>
<keyword evidence="3" id="KW-0175">Coiled coil</keyword>
<feature type="compositionally biased region" description="Low complexity" evidence="4">
    <location>
        <begin position="1"/>
        <end position="48"/>
    </location>
</feature>
<feature type="compositionally biased region" description="Polar residues" evidence="4">
    <location>
        <begin position="504"/>
        <end position="513"/>
    </location>
</feature>
<dbReference type="AlphaFoldDB" id="A0A8E5MIL0"/>
<feature type="compositionally biased region" description="Polar residues" evidence="4">
    <location>
        <begin position="89"/>
        <end position="98"/>
    </location>
</feature>
<keyword evidence="2" id="KW-0963">Cytoplasm</keyword>
<feature type="region of interest" description="Disordered" evidence="4">
    <location>
        <begin position="436"/>
        <end position="513"/>
    </location>
</feature>
<feature type="domain" description="Centrosomin N-terminal motif 1" evidence="5">
    <location>
        <begin position="164"/>
        <end position="230"/>
    </location>
</feature>
<feature type="region of interest" description="Disordered" evidence="4">
    <location>
        <begin position="621"/>
        <end position="640"/>
    </location>
</feature>
<dbReference type="RefSeq" id="XP_042998809.1">
    <property type="nucleotide sequence ID" value="XM_043142876.1"/>
</dbReference>
<feature type="compositionally biased region" description="Basic and acidic residues" evidence="4">
    <location>
        <begin position="474"/>
        <end position="485"/>
    </location>
</feature>
<feature type="region of interest" description="Disordered" evidence="4">
    <location>
        <begin position="1"/>
        <end position="154"/>
    </location>
</feature>
<keyword evidence="7" id="KW-1185">Reference proteome</keyword>
<reference evidence="6" key="1">
    <citation type="submission" date="2020-03" db="EMBL/GenBank/DDBJ databases">
        <title>A mixture of massive structural variations and highly conserved coding sequences in Ustilaginoidea virens genome.</title>
        <authorList>
            <person name="Zhang K."/>
            <person name="Zhao Z."/>
            <person name="Zhang Z."/>
            <person name="Li Y."/>
            <person name="Hsiang T."/>
            <person name="Sun W."/>
        </authorList>
    </citation>
    <scope>NUCLEOTIDE SEQUENCE</scope>
    <source>
        <strain evidence="6">UV-8b</strain>
    </source>
</reference>
<feature type="compositionally biased region" description="Low complexity" evidence="4">
    <location>
        <begin position="62"/>
        <end position="78"/>
    </location>
</feature>
<feature type="compositionally biased region" description="Polar residues" evidence="4">
    <location>
        <begin position="703"/>
        <end position="716"/>
    </location>
</feature>
<evidence type="ECO:0000256" key="3">
    <source>
        <dbReference type="SAM" id="Coils"/>
    </source>
</evidence>
<gene>
    <name evidence="6" type="ORF">UV8b_05379</name>
</gene>
<evidence type="ECO:0000313" key="7">
    <source>
        <dbReference type="Proteomes" id="UP000027002"/>
    </source>
</evidence>
<proteinExistence type="predicted"/>
<dbReference type="GO" id="GO:0005815">
    <property type="term" value="C:microtubule organizing center"/>
    <property type="evidence" value="ECO:0007669"/>
    <property type="project" value="InterPro"/>
</dbReference>
<name>A0A8E5MIL0_USTVR</name>
<feature type="compositionally biased region" description="Basic and acidic residues" evidence="4">
    <location>
        <begin position="543"/>
        <end position="561"/>
    </location>
</feature>
<organism evidence="6 7">
    <name type="scientific">Ustilaginoidea virens</name>
    <name type="common">Rice false smut fungus</name>
    <name type="synonym">Villosiclava virens</name>
    <dbReference type="NCBI Taxonomy" id="1159556"/>
    <lineage>
        <taxon>Eukaryota</taxon>
        <taxon>Fungi</taxon>
        <taxon>Dikarya</taxon>
        <taxon>Ascomycota</taxon>
        <taxon>Pezizomycotina</taxon>
        <taxon>Sordariomycetes</taxon>
        <taxon>Hypocreomycetidae</taxon>
        <taxon>Hypocreales</taxon>
        <taxon>Clavicipitaceae</taxon>
        <taxon>Ustilaginoidea</taxon>
    </lineage>
</organism>
<dbReference type="KEGG" id="uvi:66066156"/>
<feature type="coiled-coil region" evidence="3">
    <location>
        <begin position="192"/>
        <end position="247"/>
    </location>
</feature>
<feature type="compositionally biased region" description="Basic and acidic residues" evidence="4">
    <location>
        <begin position="624"/>
        <end position="639"/>
    </location>
</feature>
<protein>
    <recommendedName>
        <fullName evidence="5">Centrosomin N-terminal motif 1 domain-containing protein</fullName>
    </recommendedName>
</protein>
<dbReference type="GeneID" id="66066156"/>
<evidence type="ECO:0000256" key="1">
    <source>
        <dbReference type="ARBA" id="ARBA00004496"/>
    </source>
</evidence>
<dbReference type="InterPro" id="IPR012943">
    <property type="entry name" value="Cnn_1N"/>
</dbReference>
<feature type="region of interest" description="Disordered" evidence="4">
    <location>
        <begin position="688"/>
        <end position="857"/>
    </location>
</feature>
<dbReference type="Proteomes" id="UP000027002">
    <property type="component" value="Chromosome 4"/>
</dbReference>
<evidence type="ECO:0000313" key="6">
    <source>
        <dbReference type="EMBL" id="QUC21136.1"/>
    </source>
</evidence>